<feature type="non-terminal residue" evidence="2">
    <location>
        <position position="1"/>
    </location>
</feature>
<evidence type="ECO:0000313" key="2">
    <source>
        <dbReference type="EMBL" id="AEX57192.1"/>
    </source>
</evidence>
<proteinExistence type="evidence at transcript level"/>
<feature type="region of interest" description="Disordered" evidence="1">
    <location>
        <begin position="1"/>
        <end position="37"/>
    </location>
</feature>
<evidence type="ECO:0000256" key="1">
    <source>
        <dbReference type="SAM" id="MobiDB-lite"/>
    </source>
</evidence>
<sequence length="37" mass="4441">RKRRRSDLSRETEACNTPKTHTRTRHTNTHTHTNPRS</sequence>
<dbReference type="EMBL" id="BT132998">
    <property type="protein sequence ID" value="AEX57192.1"/>
    <property type="molecule type" value="mRNA"/>
</dbReference>
<name>H1UUB4_DROME</name>
<dbReference type="AlphaFoldDB" id="H1UUB4"/>
<reference evidence="2" key="1">
    <citation type="submission" date="2012-01" db="EMBL/GenBank/DDBJ databases">
        <authorList>
            <person name="Carlson J."/>
            <person name="Booth B."/>
            <person name="Frise E."/>
            <person name="Sandler J."/>
            <person name="Wan K."/>
            <person name="Yu C."/>
            <person name="Celniker S."/>
        </authorList>
    </citation>
    <scope>NUCLEOTIDE SEQUENCE</scope>
</reference>
<feature type="compositionally biased region" description="Basic residues" evidence="1">
    <location>
        <begin position="20"/>
        <end position="37"/>
    </location>
</feature>
<feature type="compositionally biased region" description="Basic and acidic residues" evidence="1">
    <location>
        <begin position="1"/>
        <end position="13"/>
    </location>
</feature>
<accession>H1UUB4</accession>
<gene>
    <name evidence="2" type="primary">CG18812-RC</name>
</gene>
<organism evidence="2">
    <name type="scientific">Drosophila melanogaster</name>
    <name type="common">Fruit fly</name>
    <dbReference type="NCBI Taxonomy" id="7227"/>
    <lineage>
        <taxon>Eukaryota</taxon>
        <taxon>Metazoa</taxon>
        <taxon>Ecdysozoa</taxon>
        <taxon>Arthropoda</taxon>
        <taxon>Hexapoda</taxon>
        <taxon>Insecta</taxon>
        <taxon>Pterygota</taxon>
        <taxon>Neoptera</taxon>
        <taxon>Endopterygota</taxon>
        <taxon>Diptera</taxon>
        <taxon>Brachycera</taxon>
        <taxon>Muscomorpha</taxon>
        <taxon>Ephydroidea</taxon>
        <taxon>Drosophilidae</taxon>
        <taxon>Drosophila</taxon>
        <taxon>Sophophora</taxon>
    </lineage>
</organism>
<protein>
    <submittedName>
        <fullName evidence="2">MIP33469p1</fullName>
    </submittedName>
</protein>